<dbReference type="Proteomes" id="UP000005741">
    <property type="component" value="Chromosome"/>
</dbReference>
<accession>H1Z487</accession>
<evidence type="ECO:0000313" key="1">
    <source>
        <dbReference type="EMBL" id="EHQ36635.1"/>
    </source>
</evidence>
<protein>
    <submittedName>
        <fullName evidence="1">Uncharacterized protein</fullName>
    </submittedName>
</protein>
<dbReference type="RefSeq" id="WP_004079095.1">
    <property type="nucleotide sequence ID" value="NZ_CM001436.1"/>
</dbReference>
<organism evidence="1 2">
    <name type="scientific">Methanoplanus limicola DSM 2279</name>
    <dbReference type="NCBI Taxonomy" id="937775"/>
    <lineage>
        <taxon>Archaea</taxon>
        <taxon>Methanobacteriati</taxon>
        <taxon>Methanobacteriota</taxon>
        <taxon>Stenosarchaea group</taxon>
        <taxon>Methanomicrobia</taxon>
        <taxon>Methanomicrobiales</taxon>
        <taxon>Methanomicrobiaceae</taxon>
        <taxon>Methanoplanus</taxon>
    </lineage>
</organism>
<proteinExistence type="predicted"/>
<name>H1Z487_9EURY</name>
<dbReference type="AlphaFoldDB" id="H1Z487"/>
<evidence type="ECO:0000313" key="2">
    <source>
        <dbReference type="Proteomes" id="UP000005741"/>
    </source>
</evidence>
<keyword evidence="2" id="KW-1185">Reference proteome</keyword>
<sequence>MRDHAAATVTGKTIGNTHICNKIRINIIITITTKITTTIIITTIIAPTIIMAGNADNTSRP</sequence>
<reference evidence="1 2" key="1">
    <citation type="submission" date="2011-10" db="EMBL/GenBank/DDBJ databases">
        <title>The Improved High-Quality Draft genome of Methanoplanus limicola DSM 2279.</title>
        <authorList>
            <consortium name="US DOE Joint Genome Institute (JGI-PGF)"/>
            <person name="Lucas S."/>
            <person name="Copeland A."/>
            <person name="Lapidus A."/>
            <person name="Glavina del Rio T."/>
            <person name="Dalin E."/>
            <person name="Tice H."/>
            <person name="Bruce D."/>
            <person name="Goodwin L."/>
            <person name="Pitluck S."/>
            <person name="Peters L."/>
            <person name="Mikhailova N."/>
            <person name="Lu M."/>
            <person name="Kyrpides N."/>
            <person name="Mavromatis K."/>
            <person name="Ivanova N."/>
            <person name="Markowitz V."/>
            <person name="Cheng J.-F."/>
            <person name="Hugenholtz P."/>
            <person name="Woyke T."/>
            <person name="Wu D."/>
            <person name="Wirth R."/>
            <person name="Brambilla E.-M."/>
            <person name="Klenk H.-P."/>
            <person name="Eisen J.A."/>
        </authorList>
    </citation>
    <scope>NUCLEOTIDE SEQUENCE [LARGE SCALE GENOMIC DNA]</scope>
    <source>
        <strain evidence="1 2">DSM 2279</strain>
    </source>
</reference>
<dbReference type="STRING" id="937775.Metlim_2593"/>
<gene>
    <name evidence="1" type="ORF">Metlim_2593</name>
</gene>
<dbReference type="InParanoid" id="H1Z487"/>
<dbReference type="HOGENOM" id="CLU_2911535_0_0_2"/>
<dbReference type="EMBL" id="CM001436">
    <property type="protein sequence ID" value="EHQ36635.1"/>
    <property type="molecule type" value="Genomic_DNA"/>
</dbReference>